<evidence type="ECO:0000313" key="4">
    <source>
        <dbReference type="Proteomes" id="UP000596742"/>
    </source>
</evidence>
<feature type="coiled-coil region" evidence="1">
    <location>
        <begin position="4"/>
        <end position="63"/>
    </location>
</feature>
<gene>
    <name evidence="3" type="ORF">MGAL_10B053906</name>
</gene>
<sequence>MLEIEHLKEKLESTVKNHELITDEKDKHITSLQKTLTIKTKLCVKIINENTRLKKDNEELSQTCHYKGRNINNENQLRMTEDQNNERGSWSQVEGKKRRETKSIASWNI</sequence>
<keyword evidence="4" id="KW-1185">Reference proteome</keyword>
<feature type="compositionally biased region" description="Polar residues" evidence="2">
    <location>
        <begin position="69"/>
        <end position="78"/>
    </location>
</feature>
<dbReference type="Proteomes" id="UP000596742">
    <property type="component" value="Unassembled WGS sequence"/>
</dbReference>
<dbReference type="EMBL" id="UYJE01009628">
    <property type="protein sequence ID" value="VDI75122.1"/>
    <property type="molecule type" value="Genomic_DNA"/>
</dbReference>
<organism evidence="3 4">
    <name type="scientific">Mytilus galloprovincialis</name>
    <name type="common">Mediterranean mussel</name>
    <dbReference type="NCBI Taxonomy" id="29158"/>
    <lineage>
        <taxon>Eukaryota</taxon>
        <taxon>Metazoa</taxon>
        <taxon>Spiralia</taxon>
        <taxon>Lophotrochozoa</taxon>
        <taxon>Mollusca</taxon>
        <taxon>Bivalvia</taxon>
        <taxon>Autobranchia</taxon>
        <taxon>Pteriomorphia</taxon>
        <taxon>Mytilida</taxon>
        <taxon>Mytiloidea</taxon>
        <taxon>Mytilidae</taxon>
        <taxon>Mytilinae</taxon>
        <taxon>Mytilus</taxon>
    </lineage>
</organism>
<evidence type="ECO:0000313" key="3">
    <source>
        <dbReference type="EMBL" id="VDI75122.1"/>
    </source>
</evidence>
<keyword evidence="1" id="KW-0175">Coiled coil</keyword>
<dbReference type="AlphaFoldDB" id="A0A8B6H7Q1"/>
<comment type="caution">
    <text evidence="3">The sequence shown here is derived from an EMBL/GenBank/DDBJ whole genome shotgun (WGS) entry which is preliminary data.</text>
</comment>
<protein>
    <submittedName>
        <fullName evidence="3">Uncharacterized protein</fullName>
    </submittedName>
</protein>
<feature type="region of interest" description="Disordered" evidence="2">
    <location>
        <begin position="69"/>
        <end position="109"/>
    </location>
</feature>
<proteinExistence type="predicted"/>
<evidence type="ECO:0000256" key="2">
    <source>
        <dbReference type="SAM" id="MobiDB-lite"/>
    </source>
</evidence>
<name>A0A8B6H7Q1_MYTGA</name>
<evidence type="ECO:0000256" key="1">
    <source>
        <dbReference type="SAM" id="Coils"/>
    </source>
</evidence>
<accession>A0A8B6H7Q1</accession>
<reference evidence="3" key="1">
    <citation type="submission" date="2018-11" db="EMBL/GenBank/DDBJ databases">
        <authorList>
            <person name="Alioto T."/>
            <person name="Alioto T."/>
        </authorList>
    </citation>
    <scope>NUCLEOTIDE SEQUENCE</scope>
</reference>